<dbReference type="Proteomes" id="UP000013232">
    <property type="component" value="Unassembled WGS sequence"/>
</dbReference>
<evidence type="ECO:0000313" key="3">
    <source>
        <dbReference type="Proteomes" id="UP000013232"/>
    </source>
</evidence>
<proteinExistence type="predicted"/>
<keyword evidence="1" id="KW-0472">Membrane</keyword>
<keyword evidence="3" id="KW-1185">Reference proteome</keyword>
<keyword evidence="1" id="KW-1133">Transmembrane helix</keyword>
<accession>N6Y9B9</accession>
<organism evidence="2 3">
    <name type="scientific">Thauera linaloolentis (strain DSM 12138 / JCM 21573 / CCUG 41526 / CIP 105981 / IAM 15112 / NBRC 102519 / 47Lol)</name>
    <dbReference type="NCBI Taxonomy" id="1123367"/>
    <lineage>
        <taxon>Bacteria</taxon>
        <taxon>Pseudomonadati</taxon>
        <taxon>Pseudomonadota</taxon>
        <taxon>Betaproteobacteria</taxon>
        <taxon>Rhodocyclales</taxon>
        <taxon>Zoogloeaceae</taxon>
        <taxon>Thauera</taxon>
    </lineage>
</organism>
<reference evidence="2 3" key="1">
    <citation type="submission" date="2012-09" db="EMBL/GenBank/DDBJ databases">
        <title>Draft Genome Sequences of 6 Strains from Genus Thauera.</title>
        <authorList>
            <person name="Liu B."/>
            <person name="Shapleigh J.P."/>
            <person name="Frostegard A.H."/>
        </authorList>
    </citation>
    <scope>NUCLEOTIDE SEQUENCE [LARGE SCALE GENOMIC DNA]</scope>
    <source>
        <strain evidence="3">47Lol / DSM 12138</strain>
    </source>
</reference>
<protein>
    <submittedName>
        <fullName evidence="2">Uncharacterized protein</fullName>
    </submittedName>
</protein>
<name>N6Y9B9_THAL4</name>
<evidence type="ECO:0000256" key="1">
    <source>
        <dbReference type="SAM" id="Phobius"/>
    </source>
</evidence>
<feature type="transmembrane region" description="Helical" evidence="1">
    <location>
        <begin position="21"/>
        <end position="41"/>
    </location>
</feature>
<evidence type="ECO:0000313" key="2">
    <source>
        <dbReference type="EMBL" id="ENO88135.1"/>
    </source>
</evidence>
<dbReference type="AlphaFoldDB" id="N6Y9B9"/>
<sequence>MKHRFGIIVDGGRRFWCRHRRLILILIAVSLFFSVLGYFAAPVALPGMCMVYG</sequence>
<keyword evidence="1" id="KW-0812">Transmembrane</keyword>
<dbReference type="RefSeq" id="WP_004337512.1">
    <property type="nucleotide sequence ID" value="NZ_AMXE01000029.1"/>
</dbReference>
<comment type="caution">
    <text evidence="2">The sequence shown here is derived from an EMBL/GenBank/DDBJ whole genome shotgun (WGS) entry which is preliminary data.</text>
</comment>
<dbReference type="EMBL" id="AMXE01000029">
    <property type="protein sequence ID" value="ENO88135.1"/>
    <property type="molecule type" value="Genomic_DNA"/>
</dbReference>
<gene>
    <name evidence="2" type="ORF">C666_09395</name>
</gene>